<feature type="compositionally biased region" description="Basic residues" evidence="4">
    <location>
        <begin position="291"/>
        <end position="304"/>
    </location>
</feature>
<evidence type="ECO:0000259" key="5">
    <source>
        <dbReference type="PROSITE" id="PS50199"/>
    </source>
</evidence>
<name>A0A075GQT5_9EURY</name>
<dbReference type="PANTHER" id="PTHR23111">
    <property type="entry name" value="ZINC FINGER PROTEIN"/>
    <property type="match status" value="1"/>
</dbReference>
<protein>
    <submittedName>
        <fullName evidence="6">RNA-binding Zn-finger-containing protein</fullName>
    </submittedName>
</protein>
<feature type="domain" description="RanBP2-type" evidence="5">
    <location>
        <begin position="239"/>
        <end position="268"/>
    </location>
</feature>
<dbReference type="SUPFAM" id="SSF90209">
    <property type="entry name" value="Ran binding protein zinc finger-like"/>
    <property type="match status" value="3"/>
</dbReference>
<feature type="region of interest" description="Disordered" evidence="4">
    <location>
        <begin position="148"/>
        <end position="185"/>
    </location>
</feature>
<keyword evidence="3" id="KW-0862">Zinc</keyword>
<dbReference type="InterPro" id="IPR001876">
    <property type="entry name" value="Znf_RanBP2"/>
</dbReference>
<evidence type="ECO:0000313" key="6">
    <source>
        <dbReference type="EMBL" id="AIF06134.1"/>
    </source>
</evidence>
<feature type="compositionally biased region" description="Basic and acidic residues" evidence="4">
    <location>
        <begin position="84"/>
        <end position="133"/>
    </location>
</feature>
<evidence type="ECO:0000256" key="3">
    <source>
        <dbReference type="ARBA" id="ARBA00022833"/>
    </source>
</evidence>
<dbReference type="InterPro" id="IPR036443">
    <property type="entry name" value="Znf_RanBP2_sf"/>
</dbReference>
<dbReference type="GO" id="GO:0003729">
    <property type="term" value="F:mRNA binding"/>
    <property type="evidence" value="ECO:0007669"/>
    <property type="project" value="TreeGrafter"/>
</dbReference>
<keyword evidence="2" id="KW-0863">Zinc-finger</keyword>
<dbReference type="PROSITE" id="PS01358">
    <property type="entry name" value="ZF_RANBP2_1"/>
    <property type="match status" value="1"/>
</dbReference>
<feature type="domain" description="RanBP2-type" evidence="5">
    <location>
        <begin position="183"/>
        <end position="212"/>
    </location>
</feature>
<dbReference type="PANTHER" id="PTHR23111:SF40">
    <property type="entry name" value="RNA-BINDING PROTEIN INVOLVED IN HETEROCHROMATIN ASSEMBLY-RELATED"/>
    <property type="match status" value="1"/>
</dbReference>
<sequence length="304" mass="33194">MSFSGTVSSESHEGGLLISFEGRAPKLGAGIRITGGKTLGRVETVLGPIEGPLVHVHPLNESIDAVSAIGSPVEIAPRGRVNRGRQDRRSGESKFRRGRDSRSGSRRGNEQRGRGRKFGGDRDSSMKPGDWRCPKCKNHNYANKKVCNRTGCEEPKPRGGSGSRNSRGHRSSNSGGFRDSNMKPGDWRCPKCKNHNYANKKVCNRTGCEEPKPRGGSGSRNSRGHRSSNSGGFRDSNMKPGDWTCPSCSNHNFASRTECNRCDARKPVEGKGSRKTRGRKRRPNPREGWKGKGRSRGGRGGKGR</sequence>
<dbReference type="AlphaFoldDB" id="A0A075GQT5"/>
<evidence type="ECO:0000256" key="2">
    <source>
        <dbReference type="ARBA" id="ARBA00022771"/>
    </source>
</evidence>
<dbReference type="PROSITE" id="PS50199">
    <property type="entry name" value="ZF_RANBP2_2"/>
    <property type="match status" value="3"/>
</dbReference>
<accession>A0A075GQT5</accession>
<reference evidence="6" key="1">
    <citation type="journal article" date="2014" name="Genome Biol. Evol.">
        <title>Pangenome evidence for extensive interdomain horizontal transfer affecting lineage core and shell genes in uncultured planktonic thaumarchaeota and euryarchaeota.</title>
        <authorList>
            <person name="Deschamps P."/>
            <person name="Zivanovic Y."/>
            <person name="Moreira D."/>
            <person name="Rodriguez-Valera F."/>
            <person name="Lopez-Garcia P."/>
        </authorList>
    </citation>
    <scope>NUCLEOTIDE SEQUENCE</scope>
</reference>
<feature type="region of interest" description="Disordered" evidence="4">
    <location>
        <begin position="204"/>
        <end position="239"/>
    </location>
</feature>
<dbReference type="Pfam" id="PF00641">
    <property type="entry name" value="Zn_ribbon_RanBP"/>
    <property type="match status" value="3"/>
</dbReference>
<feature type="region of interest" description="Disordered" evidence="4">
    <location>
        <begin position="259"/>
        <end position="304"/>
    </location>
</feature>
<organism evidence="6">
    <name type="scientific">uncultured marine group II/III euryarchaeote KM3_190_A02</name>
    <dbReference type="NCBI Taxonomy" id="1457958"/>
    <lineage>
        <taxon>Archaea</taxon>
        <taxon>Methanobacteriati</taxon>
        <taxon>Methanobacteriota</taxon>
        <taxon>environmental samples</taxon>
    </lineage>
</organism>
<keyword evidence="1" id="KW-0479">Metal-binding</keyword>
<dbReference type="SMART" id="SM00547">
    <property type="entry name" value="ZnF_RBZ"/>
    <property type="match status" value="3"/>
</dbReference>
<evidence type="ECO:0000256" key="1">
    <source>
        <dbReference type="ARBA" id="ARBA00022723"/>
    </source>
</evidence>
<dbReference type="GO" id="GO:0008270">
    <property type="term" value="F:zinc ion binding"/>
    <property type="evidence" value="ECO:0007669"/>
    <property type="project" value="UniProtKB-KW"/>
</dbReference>
<feature type="domain" description="RanBP2-type" evidence="5">
    <location>
        <begin position="127"/>
        <end position="156"/>
    </location>
</feature>
<dbReference type="Gene3D" id="4.10.1060.10">
    <property type="entry name" value="Zinc finger, RanBP2-type"/>
    <property type="match status" value="3"/>
</dbReference>
<proteinExistence type="predicted"/>
<feature type="compositionally biased region" description="Basic residues" evidence="4">
    <location>
        <begin position="273"/>
        <end position="283"/>
    </location>
</feature>
<evidence type="ECO:0000256" key="4">
    <source>
        <dbReference type="SAM" id="MobiDB-lite"/>
    </source>
</evidence>
<feature type="compositionally biased region" description="Basic and acidic residues" evidence="4">
    <location>
        <begin position="259"/>
        <end position="272"/>
    </location>
</feature>
<dbReference type="EMBL" id="KF900760">
    <property type="protein sequence ID" value="AIF06134.1"/>
    <property type="molecule type" value="Genomic_DNA"/>
</dbReference>
<feature type="region of interest" description="Disordered" evidence="4">
    <location>
        <begin position="77"/>
        <end position="135"/>
    </location>
</feature>